<reference evidence="1 2" key="2">
    <citation type="journal article" date="2019" name="G3 (Bethesda)">
        <title>Hybrid Assembly of the Genome of the Entomopathogenic Nematode Steinernema carpocapsae Identifies the X-Chromosome.</title>
        <authorList>
            <person name="Serra L."/>
            <person name="Macchietto M."/>
            <person name="Macias-Munoz A."/>
            <person name="McGill C.J."/>
            <person name="Rodriguez I.M."/>
            <person name="Rodriguez B."/>
            <person name="Murad R."/>
            <person name="Mortazavi A."/>
        </authorList>
    </citation>
    <scope>NUCLEOTIDE SEQUENCE [LARGE SCALE GENOMIC DNA]</scope>
    <source>
        <strain evidence="1 2">ALL</strain>
    </source>
</reference>
<keyword evidence="2" id="KW-1185">Reference proteome</keyword>
<comment type="caution">
    <text evidence="1">The sequence shown here is derived from an EMBL/GenBank/DDBJ whole genome shotgun (WGS) entry which is preliminary data.</text>
</comment>
<name>A0A4U5NZZ9_STECR</name>
<protein>
    <submittedName>
        <fullName evidence="1">Uncharacterized protein</fullName>
    </submittedName>
</protein>
<dbReference type="AlphaFoldDB" id="A0A4U5NZZ9"/>
<reference evidence="1 2" key="1">
    <citation type="journal article" date="2015" name="Genome Biol.">
        <title>Comparative genomics of Steinernema reveals deeply conserved gene regulatory networks.</title>
        <authorList>
            <person name="Dillman A.R."/>
            <person name="Macchietto M."/>
            <person name="Porter C.F."/>
            <person name="Rogers A."/>
            <person name="Williams B."/>
            <person name="Antoshechkin I."/>
            <person name="Lee M.M."/>
            <person name="Goodwin Z."/>
            <person name="Lu X."/>
            <person name="Lewis E.E."/>
            <person name="Goodrich-Blair H."/>
            <person name="Stock S.P."/>
            <person name="Adams B.J."/>
            <person name="Sternberg P.W."/>
            <person name="Mortazavi A."/>
        </authorList>
    </citation>
    <scope>NUCLEOTIDE SEQUENCE [LARGE SCALE GENOMIC DNA]</scope>
    <source>
        <strain evidence="1 2">ALL</strain>
    </source>
</reference>
<proteinExistence type="predicted"/>
<gene>
    <name evidence="1" type="ORF">L596_013086</name>
</gene>
<dbReference type="Proteomes" id="UP000298663">
    <property type="component" value="Unassembled WGS sequence"/>
</dbReference>
<sequence length="105" mass="12499">MNSPQRSDDQNAFCYNDFSNFVVLAKKPRNERKLGRQAESFFDALLEKRKLFQIFNCRRTARVSKHFIELFVNLSLKFWFLCYKPNCEAHADGCRVVAFKHRVVF</sequence>
<accession>A0A4U5NZZ9</accession>
<organism evidence="1 2">
    <name type="scientific">Steinernema carpocapsae</name>
    <name type="common">Entomopathogenic nematode</name>
    <dbReference type="NCBI Taxonomy" id="34508"/>
    <lineage>
        <taxon>Eukaryota</taxon>
        <taxon>Metazoa</taxon>
        <taxon>Ecdysozoa</taxon>
        <taxon>Nematoda</taxon>
        <taxon>Chromadorea</taxon>
        <taxon>Rhabditida</taxon>
        <taxon>Tylenchina</taxon>
        <taxon>Panagrolaimomorpha</taxon>
        <taxon>Strongyloidoidea</taxon>
        <taxon>Steinernematidae</taxon>
        <taxon>Steinernema</taxon>
    </lineage>
</organism>
<evidence type="ECO:0000313" key="1">
    <source>
        <dbReference type="EMBL" id="TKR88914.1"/>
    </source>
</evidence>
<dbReference type="EMBL" id="AZBU02000003">
    <property type="protein sequence ID" value="TKR88914.1"/>
    <property type="molecule type" value="Genomic_DNA"/>
</dbReference>
<evidence type="ECO:0000313" key="2">
    <source>
        <dbReference type="Proteomes" id="UP000298663"/>
    </source>
</evidence>